<keyword evidence="7" id="KW-1185">Reference proteome</keyword>
<organism evidence="6 7">
    <name type="scientific">Streptococcus zalophi</name>
    <dbReference type="NCBI Taxonomy" id="640031"/>
    <lineage>
        <taxon>Bacteria</taxon>
        <taxon>Bacillati</taxon>
        <taxon>Bacillota</taxon>
        <taxon>Bacilli</taxon>
        <taxon>Lactobacillales</taxon>
        <taxon>Streptococcaceae</taxon>
        <taxon>Streptococcus</taxon>
    </lineage>
</organism>
<dbReference type="PANTHER" id="PTHR13799:SF14">
    <property type="entry name" value="GTP CYCLOHYDROLASE 1 TYPE 2 HOMOLOG"/>
    <property type="match status" value="1"/>
</dbReference>
<dbReference type="InterPro" id="IPR002678">
    <property type="entry name" value="DUF34/NIF3"/>
</dbReference>
<evidence type="ECO:0000256" key="2">
    <source>
        <dbReference type="ARBA" id="ARBA00011643"/>
    </source>
</evidence>
<dbReference type="PANTHER" id="PTHR13799">
    <property type="entry name" value="NGG1 INTERACTING FACTOR 3"/>
    <property type="match status" value="1"/>
</dbReference>
<comment type="similarity">
    <text evidence="1">Belongs to the GTP cyclohydrolase I type 2/NIF3 family.</text>
</comment>
<dbReference type="AlphaFoldDB" id="A0A934UCS4"/>
<dbReference type="GO" id="GO:0046872">
    <property type="term" value="F:metal ion binding"/>
    <property type="evidence" value="ECO:0007669"/>
    <property type="project" value="UniProtKB-KW"/>
</dbReference>
<protein>
    <recommendedName>
        <fullName evidence="3">GTP cyclohydrolase 1 type 2 homolog</fullName>
    </recommendedName>
</protein>
<name>A0A934UCS4_9STRE</name>
<dbReference type="InterPro" id="IPR036069">
    <property type="entry name" value="DUF34/NIF3_sf"/>
</dbReference>
<evidence type="ECO:0000313" key="7">
    <source>
        <dbReference type="Proteomes" id="UP000644875"/>
    </source>
</evidence>
<evidence type="ECO:0000256" key="3">
    <source>
        <dbReference type="ARBA" id="ARBA00022112"/>
    </source>
</evidence>
<feature type="binding site" evidence="5">
    <location>
        <position position="249"/>
    </location>
    <ligand>
        <name>a divalent metal cation</name>
        <dbReference type="ChEBI" id="CHEBI:60240"/>
        <label>1</label>
    </ligand>
</feature>
<comment type="caution">
    <text evidence="6">The sequence shown here is derived from an EMBL/GenBank/DDBJ whole genome shotgun (WGS) entry which is preliminary data.</text>
</comment>
<reference evidence="6 7" key="1">
    <citation type="journal article" date="2021" name="Int. J. Syst. Evol. Microbiol.">
        <title>Streptococcus vicugnae sp. nov., isolated from faeces of alpacas (Vicugna pacos) and cattle (Bos taurus), Streptococcus zalophi sp. nov., and Streptococcus pacificus sp. nov., isolated from respiratory tract of California sea lions (Zalophus californianus).</title>
        <authorList>
            <person name="Volokhov D.V."/>
            <person name="Zagorodnyaya T.A."/>
            <person name="Shen Z."/>
            <person name="Blom J."/>
            <person name="Furtak V.A."/>
            <person name="Eisenberg T."/>
            <person name="Fan P."/>
            <person name="Jeong K.C."/>
            <person name="Gao Y."/>
            <person name="Zhang S."/>
            <person name="Amselle M."/>
        </authorList>
    </citation>
    <scope>NUCLEOTIDE SEQUENCE [LARGE SCALE GENOMIC DNA]</scope>
    <source>
        <strain evidence="7">CSL7508-lung</strain>
    </source>
</reference>
<dbReference type="Gene3D" id="3.40.1390.30">
    <property type="entry name" value="NIF3 (NGG1p interacting factor 3)-like"/>
    <property type="match status" value="2"/>
</dbReference>
<comment type="subunit">
    <text evidence="2">Homohexamer.</text>
</comment>
<proteinExistence type="inferred from homology"/>
<dbReference type="GO" id="GO:0005737">
    <property type="term" value="C:cytoplasm"/>
    <property type="evidence" value="ECO:0007669"/>
    <property type="project" value="TreeGrafter"/>
</dbReference>
<feature type="binding site" evidence="5">
    <location>
        <position position="245"/>
    </location>
    <ligand>
        <name>a divalent metal cation</name>
        <dbReference type="ChEBI" id="CHEBI:60240"/>
        <label>1</label>
    </ligand>
</feature>
<dbReference type="Pfam" id="PF01784">
    <property type="entry name" value="DUF34_NIF3"/>
    <property type="match status" value="1"/>
</dbReference>
<dbReference type="SUPFAM" id="SSF102705">
    <property type="entry name" value="NIF3 (NGG1p interacting factor 3)-like"/>
    <property type="match status" value="1"/>
</dbReference>
<feature type="binding site" evidence="5">
    <location>
        <position position="121"/>
    </location>
    <ligand>
        <name>a divalent metal cation</name>
        <dbReference type="ChEBI" id="CHEBI:60240"/>
        <label>1</label>
    </ligand>
</feature>
<sequence length="288" mass="32756">MIISEMIAKTKALYKGGSYLGVTFDEKTTRDKVLYGQEWLNRPCTGIITTCWASVDVIKEAIHQGANLIITHEAIFWNHGDHREWLIDNQTYQAKKELLDKHQIVIWRNHDYVHSGMRQTDGSYVDGILHGFVKEMGWENAISDLTKYPIVFRFSEPKTLNQLTREMVEKLGIEGLRYVGKPDEPIKTLAIGLHALGNDNNLITLLNQEGIDALLLMEMVEFTVLEFVHDCLSVGRQKAIISPGHFSLEDPGMKHMVAYLKENLDFEGSIQHVPSGRMVSYQVVEDGK</sequence>
<dbReference type="RefSeq" id="WP_199567044.1">
    <property type="nucleotide sequence ID" value="NZ_JAENBP010000001.1"/>
</dbReference>
<keyword evidence="4 5" id="KW-0479">Metal-binding</keyword>
<evidence type="ECO:0000256" key="1">
    <source>
        <dbReference type="ARBA" id="ARBA00006964"/>
    </source>
</evidence>
<evidence type="ECO:0000313" key="6">
    <source>
        <dbReference type="EMBL" id="MBJ8349112.1"/>
    </source>
</evidence>
<dbReference type="EMBL" id="JAENBP010000001">
    <property type="protein sequence ID" value="MBJ8349112.1"/>
    <property type="molecule type" value="Genomic_DNA"/>
</dbReference>
<evidence type="ECO:0000256" key="4">
    <source>
        <dbReference type="ARBA" id="ARBA00022723"/>
    </source>
</evidence>
<gene>
    <name evidence="6" type="ORF">JHK64_00520</name>
</gene>
<dbReference type="Proteomes" id="UP000644875">
    <property type="component" value="Unassembled WGS sequence"/>
</dbReference>
<accession>A0A934UCS4</accession>
<evidence type="ECO:0000256" key="5">
    <source>
        <dbReference type="PIRSR" id="PIRSR602678-1"/>
    </source>
</evidence>
<feature type="binding site" evidence="5">
    <location>
        <position position="72"/>
    </location>
    <ligand>
        <name>a divalent metal cation</name>
        <dbReference type="ChEBI" id="CHEBI:60240"/>
        <label>1</label>
    </ligand>
</feature>